<keyword evidence="4" id="KW-0274">FAD</keyword>
<evidence type="ECO:0000313" key="10">
    <source>
        <dbReference type="EMBL" id="MCT2590994.1"/>
    </source>
</evidence>
<dbReference type="Pfam" id="PF01266">
    <property type="entry name" value="DAO"/>
    <property type="match status" value="1"/>
</dbReference>
<reference evidence="10 11" key="1">
    <citation type="submission" date="2021-10" db="EMBL/GenBank/DDBJ databases">
        <title>Streptomyces gossypii sp. nov., isolated from soil collected from cotton field.</title>
        <authorList>
            <person name="Ge X."/>
            <person name="Chen X."/>
            <person name="Liu W."/>
        </authorList>
    </citation>
    <scope>NUCLEOTIDE SEQUENCE [LARGE SCALE GENOMIC DNA]</scope>
    <source>
        <strain evidence="10 11">N2-109</strain>
    </source>
</reference>
<name>A0ABT2JUM5_9ACTN</name>
<sequence length="338" mass="35424">MREQTDALVIGAGVVGLTTAVRLAEHGLAVRVRAERPPERTTSAVAGALVGGPLIADETEAAAKFSPVEVTVPWHRASLAEFSALAGKPGTGVRLAGGRLVNRRAEGSQEWAARLPGYRPCDSGESAGFPVAFWTSLPIVDMPAYLAYLAARCVAAGATMETGRVASLEDAAAEAPLVVNCAGVGARTLADDPSVFAVRGQHVVLENPGLEDFFFEQNPGPASTSFFPHGRRLVLGGTAERDTWGLEPDQGRAEEILRRCTAVEPRLAEARVLGVEVGLRASRPQTRLEAEQLGAARVIHNYGHGGIAVGLSWGCAREVLRLAVEGTAAETALAEPVS</sequence>
<comment type="cofactor">
    <cofactor evidence="1">
        <name>FAD</name>
        <dbReference type="ChEBI" id="CHEBI:57692"/>
    </cofactor>
</comment>
<proteinExistence type="inferred from homology"/>
<dbReference type="InterPro" id="IPR023209">
    <property type="entry name" value="DAO"/>
</dbReference>
<comment type="catalytic activity">
    <reaction evidence="8">
        <text>a D-alpha-amino acid + O2 + H2O = a 2-oxocarboxylate + H2O2 + NH4(+)</text>
        <dbReference type="Rhea" id="RHEA:21816"/>
        <dbReference type="ChEBI" id="CHEBI:15377"/>
        <dbReference type="ChEBI" id="CHEBI:15379"/>
        <dbReference type="ChEBI" id="CHEBI:16240"/>
        <dbReference type="ChEBI" id="CHEBI:28938"/>
        <dbReference type="ChEBI" id="CHEBI:35179"/>
        <dbReference type="ChEBI" id="CHEBI:59871"/>
        <dbReference type="EC" id="1.4.3.3"/>
    </reaction>
    <physiologicalReaction direction="left-to-right" evidence="8">
        <dbReference type="Rhea" id="RHEA:21817"/>
    </physiologicalReaction>
</comment>
<evidence type="ECO:0000256" key="2">
    <source>
        <dbReference type="ARBA" id="ARBA00006730"/>
    </source>
</evidence>
<evidence type="ECO:0000256" key="7">
    <source>
        <dbReference type="ARBA" id="ARBA00039751"/>
    </source>
</evidence>
<comment type="similarity">
    <text evidence="2">Belongs to the DAMOX/DASOX family.</text>
</comment>
<dbReference type="SUPFAM" id="SSF51971">
    <property type="entry name" value="Nucleotide-binding domain"/>
    <property type="match status" value="1"/>
</dbReference>
<dbReference type="Gene3D" id="3.40.50.720">
    <property type="entry name" value="NAD(P)-binding Rossmann-like Domain"/>
    <property type="match status" value="1"/>
</dbReference>
<dbReference type="SUPFAM" id="SSF54373">
    <property type="entry name" value="FAD-linked reductases, C-terminal domain"/>
    <property type="match status" value="1"/>
</dbReference>
<evidence type="ECO:0000256" key="5">
    <source>
        <dbReference type="ARBA" id="ARBA00023002"/>
    </source>
</evidence>
<evidence type="ECO:0000256" key="3">
    <source>
        <dbReference type="ARBA" id="ARBA00022630"/>
    </source>
</evidence>
<evidence type="ECO:0000313" key="11">
    <source>
        <dbReference type="Proteomes" id="UP001156389"/>
    </source>
</evidence>
<evidence type="ECO:0000259" key="9">
    <source>
        <dbReference type="Pfam" id="PF01266"/>
    </source>
</evidence>
<feature type="domain" description="FAD dependent oxidoreductase" evidence="9">
    <location>
        <begin position="6"/>
        <end position="319"/>
    </location>
</feature>
<gene>
    <name evidence="10" type="ORF">LHJ74_13925</name>
</gene>
<evidence type="ECO:0000256" key="6">
    <source>
        <dbReference type="ARBA" id="ARBA00039101"/>
    </source>
</evidence>
<dbReference type="EC" id="1.4.3.3" evidence="6"/>
<dbReference type="Proteomes" id="UP001156389">
    <property type="component" value="Unassembled WGS sequence"/>
</dbReference>
<evidence type="ECO:0000256" key="4">
    <source>
        <dbReference type="ARBA" id="ARBA00022827"/>
    </source>
</evidence>
<evidence type="ECO:0000256" key="1">
    <source>
        <dbReference type="ARBA" id="ARBA00001974"/>
    </source>
</evidence>
<evidence type="ECO:0000256" key="8">
    <source>
        <dbReference type="ARBA" id="ARBA00049547"/>
    </source>
</evidence>
<dbReference type="RefSeq" id="WP_260218322.1">
    <property type="nucleotide sequence ID" value="NZ_JAJAGO010000006.1"/>
</dbReference>
<accession>A0ABT2JUM5</accession>
<dbReference type="PIRSF" id="PIRSF000189">
    <property type="entry name" value="D-aa_oxidase"/>
    <property type="match status" value="1"/>
</dbReference>
<dbReference type="InterPro" id="IPR006076">
    <property type="entry name" value="FAD-dep_OxRdtase"/>
</dbReference>
<dbReference type="EMBL" id="JAJAGO010000006">
    <property type="protein sequence ID" value="MCT2590994.1"/>
    <property type="molecule type" value="Genomic_DNA"/>
</dbReference>
<keyword evidence="3" id="KW-0285">Flavoprotein</keyword>
<dbReference type="PANTHER" id="PTHR11530:SF11">
    <property type="entry name" value="D-ASPARTATE OXIDASE"/>
    <property type="match status" value="1"/>
</dbReference>
<keyword evidence="11" id="KW-1185">Reference proteome</keyword>
<keyword evidence="5" id="KW-0560">Oxidoreductase</keyword>
<organism evidence="10 11">
    <name type="scientific">Streptomyces gossypii</name>
    <dbReference type="NCBI Taxonomy" id="2883101"/>
    <lineage>
        <taxon>Bacteria</taxon>
        <taxon>Bacillati</taxon>
        <taxon>Actinomycetota</taxon>
        <taxon>Actinomycetes</taxon>
        <taxon>Kitasatosporales</taxon>
        <taxon>Streptomycetaceae</taxon>
        <taxon>Streptomyces</taxon>
    </lineage>
</organism>
<dbReference type="PANTHER" id="PTHR11530">
    <property type="entry name" value="D-AMINO ACID OXIDASE"/>
    <property type="match status" value="1"/>
</dbReference>
<protein>
    <recommendedName>
        <fullName evidence="7">D-amino-acid oxidase</fullName>
        <ecNumber evidence="6">1.4.3.3</ecNumber>
    </recommendedName>
</protein>
<comment type="caution">
    <text evidence="10">The sequence shown here is derived from an EMBL/GenBank/DDBJ whole genome shotgun (WGS) entry which is preliminary data.</text>
</comment>
<dbReference type="Gene3D" id="3.30.9.10">
    <property type="entry name" value="D-Amino Acid Oxidase, subunit A, domain 2"/>
    <property type="match status" value="1"/>
</dbReference>